<evidence type="ECO:0000256" key="5">
    <source>
        <dbReference type="SAM" id="MobiDB-lite"/>
    </source>
</evidence>
<dbReference type="GO" id="GO:0005524">
    <property type="term" value="F:ATP binding"/>
    <property type="evidence" value="ECO:0007669"/>
    <property type="project" value="UniProtKB-KW"/>
</dbReference>
<dbReference type="InterPro" id="IPR000719">
    <property type="entry name" value="Prot_kinase_dom"/>
</dbReference>
<dbReference type="PROSITE" id="PS50011">
    <property type="entry name" value="PROTEIN_KINASE_DOM"/>
    <property type="match status" value="1"/>
</dbReference>
<proteinExistence type="predicted"/>
<evidence type="ECO:0000313" key="7">
    <source>
        <dbReference type="EMBL" id="KYF70495.1"/>
    </source>
</evidence>
<keyword evidence="2" id="KW-0547">Nucleotide-binding</keyword>
<dbReference type="GO" id="GO:0004674">
    <property type="term" value="F:protein serine/threonine kinase activity"/>
    <property type="evidence" value="ECO:0007669"/>
    <property type="project" value="TreeGrafter"/>
</dbReference>
<keyword evidence="3 7" id="KW-0418">Kinase</keyword>
<evidence type="ECO:0000313" key="8">
    <source>
        <dbReference type="Proteomes" id="UP000075635"/>
    </source>
</evidence>
<dbReference type="CDD" id="cd14014">
    <property type="entry name" value="STKc_PknB_like"/>
    <property type="match status" value="1"/>
</dbReference>
<evidence type="ECO:0000256" key="4">
    <source>
        <dbReference type="ARBA" id="ARBA00022840"/>
    </source>
</evidence>
<evidence type="ECO:0000256" key="1">
    <source>
        <dbReference type="ARBA" id="ARBA00022679"/>
    </source>
</evidence>
<accession>A0A150QR62</accession>
<protein>
    <submittedName>
        <fullName evidence="7">Protein kinase</fullName>
    </submittedName>
</protein>
<keyword evidence="1" id="KW-0808">Transferase</keyword>
<dbReference type="PANTHER" id="PTHR43289">
    <property type="entry name" value="MITOGEN-ACTIVATED PROTEIN KINASE KINASE KINASE 20-RELATED"/>
    <property type="match status" value="1"/>
</dbReference>
<dbReference type="EMBL" id="JEMB01003581">
    <property type="protein sequence ID" value="KYF70495.1"/>
    <property type="molecule type" value="Genomic_DNA"/>
</dbReference>
<dbReference type="Gene3D" id="3.30.200.20">
    <property type="entry name" value="Phosphorylase Kinase, domain 1"/>
    <property type="match status" value="1"/>
</dbReference>
<name>A0A150QR62_SORCE</name>
<dbReference type="SUPFAM" id="SSF56112">
    <property type="entry name" value="Protein kinase-like (PK-like)"/>
    <property type="match status" value="1"/>
</dbReference>
<organism evidence="7 8">
    <name type="scientific">Sorangium cellulosum</name>
    <name type="common">Polyangium cellulosum</name>
    <dbReference type="NCBI Taxonomy" id="56"/>
    <lineage>
        <taxon>Bacteria</taxon>
        <taxon>Pseudomonadati</taxon>
        <taxon>Myxococcota</taxon>
        <taxon>Polyangia</taxon>
        <taxon>Polyangiales</taxon>
        <taxon>Polyangiaceae</taxon>
        <taxon>Sorangium</taxon>
    </lineage>
</organism>
<evidence type="ECO:0000256" key="3">
    <source>
        <dbReference type="ARBA" id="ARBA00022777"/>
    </source>
</evidence>
<evidence type="ECO:0000256" key="2">
    <source>
        <dbReference type="ARBA" id="ARBA00022741"/>
    </source>
</evidence>
<dbReference type="Gene3D" id="1.10.510.10">
    <property type="entry name" value="Transferase(Phosphotransferase) domain 1"/>
    <property type="match status" value="1"/>
</dbReference>
<keyword evidence="4" id="KW-0067">ATP-binding</keyword>
<feature type="region of interest" description="Disordered" evidence="5">
    <location>
        <begin position="265"/>
        <end position="300"/>
    </location>
</feature>
<evidence type="ECO:0000259" key="6">
    <source>
        <dbReference type="PROSITE" id="PS50011"/>
    </source>
</evidence>
<dbReference type="AlphaFoldDB" id="A0A150QR62"/>
<dbReference type="InterPro" id="IPR011009">
    <property type="entry name" value="Kinase-like_dom_sf"/>
</dbReference>
<gene>
    <name evidence="7" type="ORF">BE17_10540</name>
</gene>
<dbReference type="PANTHER" id="PTHR43289:SF6">
    <property type="entry name" value="SERINE_THREONINE-PROTEIN KINASE NEKL-3"/>
    <property type="match status" value="1"/>
</dbReference>
<reference evidence="7 8" key="1">
    <citation type="submission" date="2014-02" db="EMBL/GenBank/DDBJ databases">
        <title>The small core and large imbalanced accessory genome model reveals a collaborative survival strategy of Sorangium cellulosum strains in nature.</title>
        <authorList>
            <person name="Han K."/>
            <person name="Peng R."/>
            <person name="Blom J."/>
            <person name="Li Y.-Z."/>
        </authorList>
    </citation>
    <scope>NUCLEOTIDE SEQUENCE [LARGE SCALE GENOMIC DNA]</scope>
    <source>
        <strain evidence="7 8">So0011-07</strain>
    </source>
</reference>
<dbReference type="Proteomes" id="UP000075635">
    <property type="component" value="Unassembled WGS sequence"/>
</dbReference>
<feature type="domain" description="Protein kinase" evidence="6">
    <location>
        <begin position="13"/>
        <end position="278"/>
    </location>
</feature>
<sequence length="300" mass="31637">MRLEPGSQVAPHLTLVTLLRMGGIGSIWTAHHQGLGRDVAVKFISASLATDATAVARFHREGALMARIKSPHVAEVHEHGVAGNGLPYIVMELLRGEELSDRLARAGRLSLAETVTLVSELCAALTAAHKLGIIHRDITPEHVFLTDSGGSTCVKLLDFGVARGDVDPEGTTLTATGAVVGNLVYMSPEQFFNPKRVDGRSDLWSVAIMAYQALTGVPPFEQKGLEALLGAIRVGIFPLPSERCADVTPALDAWFVKALSREPSGRFSSAEEMADALRRAAASGSPLPAPGPTDAPGKAG</sequence>
<dbReference type="Pfam" id="PF00069">
    <property type="entry name" value="Pkinase"/>
    <property type="match status" value="1"/>
</dbReference>
<comment type="caution">
    <text evidence="7">The sequence shown here is derived from an EMBL/GenBank/DDBJ whole genome shotgun (WGS) entry which is preliminary data.</text>
</comment>